<dbReference type="GeneID" id="17267185"/>
<keyword evidence="3" id="KW-1185">Reference proteome</keyword>
<feature type="region of interest" description="Disordered" evidence="1">
    <location>
        <begin position="1"/>
        <end position="91"/>
    </location>
</feature>
<reference evidence="3" key="1">
    <citation type="journal article" date="2013" name="Nature">
        <title>Pan genome of the phytoplankton Emiliania underpins its global distribution.</title>
        <authorList>
            <person name="Read B.A."/>
            <person name="Kegel J."/>
            <person name="Klute M.J."/>
            <person name="Kuo A."/>
            <person name="Lefebvre S.C."/>
            <person name="Maumus F."/>
            <person name="Mayer C."/>
            <person name="Miller J."/>
            <person name="Monier A."/>
            <person name="Salamov A."/>
            <person name="Young J."/>
            <person name="Aguilar M."/>
            <person name="Claverie J.M."/>
            <person name="Frickenhaus S."/>
            <person name="Gonzalez K."/>
            <person name="Herman E.K."/>
            <person name="Lin Y.C."/>
            <person name="Napier J."/>
            <person name="Ogata H."/>
            <person name="Sarno A.F."/>
            <person name="Shmutz J."/>
            <person name="Schroeder D."/>
            <person name="de Vargas C."/>
            <person name="Verret F."/>
            <person name="von Dassow P."/>
            <person name="Valentin K."/>
            <person name="Van de Peer Y."/>
            <person name="Wheeler G."/>
            <person name="Dacks J.B."/>
            <person name="Delwiche C.F."/>
            <person name="Dyhrman S.T."/>
            <person name="Glockner G."/>
            <person name="John U."/>
            <person name="Richards T."/>
            <person name="Worden A.Z."/>
            <person name="Zhang X."/>
            <person name="Grigoriev I.V."/>
            <person name="Allen A.E."/>
            <person name="Bidle K."/>
            <person name="Borodovsky M."/>
            <person name="Bowler C."/>
            <person name="Brownlee C."/>
            <person name="Cock J.M."/>
            <person name="Elias M."/>
            <person name="Gladyshev V.N."/>
            <person name="Groth M."/>
            <person name="Guda C."/>
            <person name="Hadaegh A."/>
            <person name="Iglesias-Rodriguez M.D."/>
            <person name="Jenkins J."/>
            <person name="Jones B.M."/>
            <person name="Lawson T."/>
            <person name="Leese F."/>
            <person name="Lindquist E."/>
            <person name="Lobanov A."/>
            <person name="Lomsadze A."/>
            <person name="Malik S.B."/>
            <person name="Marsh M.E."/>
            <person name="Mackinder L."/>
            <person name="Mock T."/>
            <person name="Mueller-Roeber B."/>
            <person name="Pagarete A."/>
            <person name="Parker M."/>
            <person name="Probert I."/>
            <person name="Quesneville H."/>
            <person name="Raines C."/>
            <person name="Rensing S.A."/>
            <person name="Riano-Pachon D.M."/>
            <person name="Richier S."/>
            <person name="Rokitta S."/>
            <person name="Shiraiwa Y."/>
            <person name="Soanes D.M."/>
            <person name="van der Giezen M."/>
            <person name="Wahlund T.M."/>
            <person name="Williams B."/>
            <person name="Wilson W."/>
            <person name="Wolfe G."/>
            <person name="Wurch L.L."/>
        </authorList>
    </citation>
    <scope>NUCLEOTIDE SEQUENCE</scope>
</reference>
<evidence type="ECO:0000313" key="3">
    <source>
        <dbReference type="Proteomes" id="UP000013827"/>
    </source>
</evidence>
<dbReference type="AlphaFoldDB" id="A0A0D3JDU3"/>
<dbReference type="KEGG" id="ehx:EMIHUDRAFT_354820"/>
<feature type="compositionally biased region" description="Basic and acidic residues" evidence="1">
    <location>
        <begin position="1"/>
        <end position="15"/>
    </location>
</feature>
<dbReference type="HOGENOM" id="CLU_2032687_0_0_1"/>
<dbReference type="RefSeq" id="XP_005774107.1">
    <property type="nucleotide sequence ID" value="XM_005774050.1"/>
</dbReference>
<dbReference type="PaxDb" id="2903-EOD21678"/>
<dbReference type="Proteomes" id="UP000013827">
    <property type="component" value="Unassembled WGS sequence"/>
</dbReference>
<sequence>MREWRAAVTEARREAAAAAAAAAGLGERRREEEQRRREEEQRRRSLAVDGSAFEPGSPCHCDRRKRSSRPTSSGAQGSRRSGGGLAPARRRAVALPASRVLSLGSTLRGAALALLRCRERHD</sequence>
<feature type="compositionally biased region" description="Basic and acidic residues" evidence="1">
    <location>
        <begin position="26"/>
        <end position="43"/>
    </location>
</feature>
<protein>
    <submittedName>
        <fullName evidence="2">Uncharacterized protein</fullName>
    </submittedName>
</protein>
<evidence type="ECO:0000256" key="1">
    <source>
        <dbReference type="SAM" id="MobiDB-lite"/>
    </source>
</evidence>
<organism evidence="2 3">
    <name type="scientific">Emiliania huxleyi (strain CCMP1516)</name>
    <dbReference type="NCBI Taxonomy" id="280463"/>
    <lineage>
        <taxon>Eukaryota</taxon>
        <taxon>Haptista</taxon>
        <taxon>Haptophyta</taxon>
        <taxon>Prymnesiophyceae</taxon>
        <taxon>Isochrysidales</taxon>
        <taxon>Noelaerhabdaceae</taxon>
        <taxon>Emiliania</taxon>
    </lineage>
</organism>
<dbReference type="EnsemblProtists" id="EOD21678">
    <property type="protein sequence ID" value="EOD21678"/>
    <property type="gene ID" value="EMIHUDRAFT_354820"/>
</dbReference>
<feature type="compositionally biased region" description="Low complexity" evidence="1">
    <location>
        <begin position="16"/>
        <end position="25"/>
    </location>
</feature>
<name>A0A0D3JDU3_EMIH1</name>
<proteinExistence type="predicted"/>
<accession>A0A0D3JDU3</accession>
<evidence type="ECO:0000313" key="2">
    <source>
        <dbReference type="EnsemblProtists" id="EOD21678"/>
    </source>
</evidence>
<reference evidence="2" key="2">
    <citation type="submission" date="2024-10" db="UniProtKB">
        <authorList>
            <consortium name="EnsemblProtists"/>
        </authorList>
    </citation>
    <scope>IDENTIFICATION</scope>
</reference>